<gene>
    <name evidence="4" type="ORF">MANES_07G016900</name>
</gene>
<evidence type="ECO:0000256" key="1">
    <source>
        <dbReference type="ARBA" id="ARBA00004123"/>
    </source>
</evidence>
<protein>
    <submittedName>
        <fullName evidence="4">Uncharacterized protein</fullName>
    </submittedName>
</protein>
<dbReference type="InterPro" id="IPR036600">
    <property type="entry name" value="PAH_sf"/>
</dbReference>
<sequence length="106" mass="12555">MKQLKEEQINKAELILEESSVQEKILLSQEETSFVNKVRQHLDCQDDRFAYKDFVHGWNLYKGGKMGKHDLYCQLVDILSCDHQDFLEEIKEFLRNFRACDCPLAE</sequence>
<evidence type="ECO:0000256" key="3">
    <source>
        <dbReference type="PROSITE-ProRule" id="PRU00810"/>
    </source>
</evidence>
<dbReference type="GO" id="GO:0005634">
    <property type="term" value="C:nucleus"/>
    <property type="evidence" value="ECO:0007669"/>
    <property type="project" value="UniProtKB-SubCell"/>
</dbReference>
<dbReference type="GO" id="GO:0006355">
    <property type="term" value="P:regulation of DNA-templated transcription"/>
    <property type="evidence" value="ECO:0007669"/>
    <property type="project" value="InterPro"/>
</dbReference>
<dbReference type="SUPFAM" id="SSF47762">
    <property type="entry name" value="PAH2 domain"/>
    <property type="match status" value="1"/>
</dbReference>
<name>A0A2C9VK25_MANES</name>
<keyword evidence="2 3" id="KW-0539">Nucleus</keyword>
<evidence type="ECO:0000256" key="2">
    <source>
        <dbReference type="ARBA" id="ARBA00023242"/>
    </source>
</evidence>
<comment type="subcellular location">
    <subcellularLocation>
        <location evidence="1 3">Nucleus</location>
    </subcellularLocation>
</comment>
<organism evidence="4">
    <name type="scientific">Manihot esculenta</name>
    <name type="common">Cassava</name>
    <name type="synonym">Jatropha manihot</name>
    <dbReference type="NCBI Taxonomy" id="3983"/>
    <lineage>
        <taxon>Eukaryota</taxon>
        <taxon>Viridiplantae</taxon>
        <taxon>Streptophyta</taxon>
        <taxon>Embryophyta</taxon>
        <taxon>Tracheophyta</taxon>
        <taxon>Spermatophyta</taxon>
        <taxon>Magnoliopsida</taxon>
        <taxon>eudicotyledons</taxon>
        <taxon>Gunneridae</taxon>
        <taxon>Pentapetalae</taxon>
        <taxon>rosids</taxon>
        <taxon>fabids</taxon>
        <taxon>Malpighiales</taxon>
        <taxon>Euphorbiaceae</taxon>
        <taxon>Crotonoideae</taxon>
        <taxon>Manihoteae</taxon>
        <taxon>Manihot</taxon>
    </lineage>
</organism>
<dbReference type="InterPro" id="IPR003822">
    <property type="entry name" value="PAH"/>
</dbReference>
<dbReference type="AlphaFoldDB" id="A0A2C9VK25"/>
<reference evidence="4" key="1">
    <citation type="submission" date="2016-02" db="EMBL/GenBank/DDBJ databases">
        <title>WGS assembly of Manihot esculenta.</title>
        <authorList>
            <person name="Bredeson J.V."/>
            <person name="Prochnik S.E."/>
            <person name="Lyons J.B."/>
            <person name="Schmutz J."/>
            <person name="Grimwood J."/>
            <person name="Vrebalov J."/>
            <person name="Bart R.S."/>
            <person name="Amuge T."/>
            <person name="Ferguson M.E."/>
            <person name="Green R."/>
            <person name="Putnam N."/>
            <person name="Stites J."/>
            <person name="Rounsley S."/>
            <person name="Rokhsar D.S."/>
        </authorList>
    </citation>
    <scope>NUCLEOTIDE SEQUENCE [LARGE SCALE GENOMIC DNA]</scope>
    <source>
        <tissue evidence="4">Leaf</tissue>
    </source>
</reference>
<dbReference type="PROSITE" id="PS51477">
    <property type="entry name" value="PAH"/>
    <property type="match status" value="1"/>
</dbReference>
<proteinExistence type="predicted"/>
<evidence type="ECO:0000313" key="4">
    <source>
        <dbReference type="EMBL" id="OAY44926.1"/>
    </source>
</evidence>
<accession>A0A2C9VK25</accession>
<dbReference type="EMBL" id="CM004393">
    <property type="protein sequence ID" value="OAY44926.1"/>
    <property type="molecule type" value="Genomic_DNA"/>
</dbReference>
<dbReference type="Gene3D" id="1.20.1160.11">
    <property type="entry name" value="Paired amphipathic helix"/>
    <property type="match status" value="1"/>
</dbReference>